<dbReference type="Proteomes" id="UP001158576">
    <property type="component" value="Chromosome XSR"/>
</dbReference>
<evidence type="ECO:0000256" key="2">
    <source>
        <dbReference type="SAM" id="MobiDB-lite"/>
    </source>
</evidence>
<organism evidence="3 4">
    <name type="scientific">Oikopleura dioica</name>
    <name type="common">Tunicate</name>
    <dbReference type="NCBI Taxonomy" id="34765"/>
    <lineage>
        <taxon>Eukaryota</taxon>
        <taxon>Metazoa</taxon>
        <taxon>Chordata</taxon>
        <taxon>Tunicata</taxon>
        <taxon>Appendicularia</taxon>
        <taxon>Copelata</taxon>
        <taxon>Oikopleuridae</taxon>
        <taxon>Oikopleura</taxon>
    </lineage>
</organism>
<feature type="coiled-coil region" evidence="1">
    <location>
        <begin position="215"/>
        <end position="297"/>
    </location>
</feature>
<feature type="region of interest" description="Disordered" evidence="2">
    <location>
        <begin position="163"/>
        <end position="189"/>
    </location>
</feature>
<reference evidence="3 4" key="1">
    <citation type="submission" date="2021-04" db="EMBL/GenBank/DDBJ databases">
        <authorList>
            <person name="Bliznina A."/>
        </authorList>
    </citation>
    <scope>NUCLEOTIDE SEQUENCE [LARGE SCALE GENOMIC DNA]</scope>
</reference>
<name>A0ABN7SKF9_OIKDI</name>
<feature type="region of interest" description="Disordered" evidence="2">
    <location>
        <begin position="120"/>
        <end position="139"/>
    </location>
</feature>
<dbReference type="EMBL" id="OU015569">
    <property type="protein sequence ID" value="CAG5099041.1"/>
    <property type="molecule type" value="Genomic_DNA"/>
</dbReference>
<feature type="compositionally biased region" description="Basic and acidic residues" evidence="2">
    <location>
        <begin position="163"/>
        <end position="173"/>
    </location>
</feature>
<feature type="compositionally biased region" description="Polar residues" evidence="2">
    <location>
        <begin position="174"/>
        <end position="189"/>
    </location>
</feature>
<evidence type="ECO:0000256" key="1">
    <source>
        <dbReference type="SAM" id="Coils"/>
    </source>
</evidence>
<proteinExistence type="predicted"/>
<evidence type="ECO:0000313" key="4">
    <source>
        <dbReference type="Proteomes" id="UP001158576"/>
    </source>
</evidence>
<protein>
    <submittedName>
        <fullName evidence="3">Oidioi.mRNA.OKI2018_I69.XSR.g16197.t1.cds</fullName>
    </submittedName>
</protein>
<sequence>MAQACRDWHVTRKVFSGWRRWAKKIQNDKIMAEEIQKAKTLRLFESRVTKQKDEILITRVFTAWRLFAKQECERRKLLEAEQEMKSKMESLLSKLKQRTHPLEDIEDTPEVTPIIPFYPADGSQKATPHEDYPQTDQSTTACDTKAMIKNFQDEFKLLKAQRTRDDRLRKKQESSLISESKPETPSSKRVVSKTIESLVKPHKSVLSMEERKLEREKRKNEIIALKKKKEEELEAKKREERRIANEQALQERKRKREELIAQKQAKENQEKLKQEAKQKAQENIKRANEHHKRLLKRRSLNALKVWSIAEKAKNTEKVKTARLEKLRPLLTRWSEFVQQKLTANQRTADHFRYQKLTSNIITHWKLIKEIEHFQQNRADAFYKAKLPRKCIALWSQEVMNNKVELWRGEKIAVAHHNKSLLSISIKMWRKLKKFNEEEKKREDRRNKLRHLVKEVIEDF</sequence>
<gene>
    <name evidence="3" type="ORF">OKIOD_LOCUS7755</name>
</gene>
<evidence type="ECO:0000313" key="3">
    <source>
        <dbReference type="EMBL" id="CAG5099041.1"/>
    </source>
</evidence>
<keyword evidence="4" id="KW-1185">Reference proteome</keyword>
<keyword evidence="1" id="KW-0175">Coiled coil</keyword>
<accession>A0ABN7SKF9</accession>